<dbReference type="InterPro" id="IPR051125">
    <property type="entry name" value="ABC-4/HrtB_transporter"/>
</dbReference>
<comment type="subcellular location">
    <subcellularLocation>
        <location evidence="1">Cell membrane</location>
        <topology evidence="1">Multi-pass membrane protein</topology>
    </subcellularLocation>
</comment>
<evidence type="ECO:0000256" key="2">
    <source>
        <dbReference type="ARBA" id="ARBA00022475"/>
    </source>
</evidence>
<evidence type="ECO:0000313" key="10">
    <source>
        <dbReference type="Proteomes" id="UP001163739"/>
    </source>
</evidence>
<proteinExistence type="predicted"/>
<evidence type="ECO:0000256" key="4">
    <source>
        <dbReference type="ARBA" id="ARBA00022989"/>
    </source>
</evidence>
<name>A0ABY6N069_9ALTE</name>
<evidence type="ECO:0000256" key="3">
    <source>
        <dbReference type="ARBA" id="ARBA00022692"/>
    </source>
</evidence>
<feature type="transmembrane region" description="Helical" evidence="6">
    <location>
        <begin position="334"/>
        <end position="363"/>
    </location>
</feature>
<accession>A0ABY6N069</accession>
<dbReference type="Pfam" id="PF02687">
    <property type="entry name" value="FtsX"/>
    <property type="match status" value="1"/>
</dbReference>
<sequence>MAIIKLALKSLYNRRATALLTVFAIAISVSLLLGVERVRTQAKESFSHTISGTDLIIGARTGPVQLLLYSVFRIGNATNNISWQSYQEIAKQKSVKWSVPLSLGDSHRGYRVLGTNTDYFKHYQFGQNQPLKFNQGQPFESLFETVVGAEVAKKLGYSIGDKIIIAHGAGSTSFTKHDQMPFTISGILAPTSTPVDKTVHVSLPAIEAIHLGWNNGAPPMTGSVDTSALDVDSLEPTVITAALVGMASKIKVFQLQRMINQYKQEPLQAIIPGVALHELWSMMGIAEQALVVISGFVVASGLLGMLTMILASLNERRREMAILRAVGARPLQIFLLMISEAGILALAGAVLGVTLLFSLLAIAQPILQEEFGVLITISLLTTYEWQLLGIVLLSGLAIGIAPSVRAYRMSLADGMTIRV</sequence>
<dbReference type="PANTHER" id="PTHR43738:SF2">
    <property type="entry name" value="ABC TRANSPORTER PERMEASE"/>
    <property type="match status" value="1"/>
</dbReference>
<evidence type="ECO:0000313" key="9">
    <source>
        <dbReference type="EMBL" id="UZE95487.1"/>
    </source>
</evidence>
<feature type="transmembrane region" description="Helical" evidence="6">
    <location>
        <begin position="383"/>
        <end position="401"/>
    </location>
</feature>
<feature type="domain" description="MacB-like periplasmic core" evidence="8">
    <location>
        <begin position="19"/>
        <end position="206"/>
    </location>
</feature>
<keyword evidence="2" id="KW-1003">Cell membrane</keyword>
<evidence type="ECO:0000256" key="1">
    <source>
        <dbReference type="ARBA" id="ARBA00004651"/>
    </source>
</evidence>
<keyword evidence="4 6" id="KW-1133">Transmembrane helix</keyword>
<dbReference type="InterPro" id="IPR025857">
    <property type="entry name" value="MacB_PCD"/>
</dbReference>
<dbReference type="Pfam" id="PF12704">
    <property type="entry name" value="MacB_PCD"/>
    <property type="match status" value="1"/>
</dbReference>
<dbReference type="RefSeq" id="WP_265046976.1">
    <property type="nucleotide sequence ID" value="NZ_CP100390.1"/>
</dbReference>
<dbReference type="Proteomes" id="UP001163739">
    <property type="component" value="Chromosome"/>
</dbReference>
<dbReference type="InterPro" id="IPR003838">
    <property type="entry name" value="ABC3_permease_C"/>
</dbReference>
<keyword evidence="10" id="KW-1185">Reference proteome</keyword>
<protein>
    <submittedName>
        <fullName evidence="9">ABC transporter permease</fullName>
    </submittedName>
</protein>
<keyword evidence="3 6" id="KW-0812">Transmembrane</keyword>
<feature type="transmembrane region" description="Helical" evidence="6">
    <location>
        <begin position="289"/>
        <end position="313"/>
    </location>
</feature>
<evidence type="ECO:0000256" key="5">
    <source>
        <dbReference type="ARBA" id="ARBA00023136"/>
    </source>
</evidence>
<dbReference type="PANTHER" id="PTHR43738">
    <property type="entry name" value="ABC TRANSPORTER, MEMBRANE PROTEIN"/>
    <property type="match status" value="1"/>
</dbReference>
<gene>
    <name evidence="9" type="ORF">NKI27_15640</name>
</gene>
<organism evidence="9 10">
    <name type="scientific">Alkalimarinus alittae</name>
    <dbReference type="NCBI Taxonomy" id="2961619"/>
    <lineage>
        <taxon>Bacteria</taxon>
        <taxon>Pseudomonadati</taxon>
        <taxon>Pseudomonadota</taxon>
        <taxon>Gammaproteobacteria</taxon>
        <taxon>Alteromonadales</taxon>
        <taxon>Alteromonadaceae</taxon>
        <taxon>Alkalimarinus</taxon>
    </lineage>
</organism>
<feature type="domain" description="ABC3 transporter permease C-terminal" evidence="7">
    <location>
        <begin position="292"/>
        <end position="410"/>
    </location>
</feature>
<evidence type="ECO:0000259" key="7">
    <source>
        <dbReference type="Pfam" id="PF02687"/>
    </source>
</evidence>
<dbReference type="EMBL" id="CP100390">
    <property type="protein sequence ID" value="UZE95487.1"/>
    <property type="molecule type" value="Genomic_DNA"/>
</dbReference>
<evidence type="ECO:0000256" key="6">
    <source>
        <dbReference type="SAM" id="Phobius"/>
    </source>
</evidence>
<keyword evidence="5 6" id="KW-0472">Membrane</keyword>
<reference evidence="9" key="1">
    <citation type="submission" date="2022-06" db="EMBL/GenBank/DDBJ databases">
        <title>Alkalimarinus sp. nov., isolated from gut of a Alitta virens.</title>
        <authorList>
            <person name="Yang A.I."/>
            <person name="Shin N.-R."/>
        </authorList>
    </citation>
    <scope>NUCLEOTIDE SEQUENCE</scope>
    <source>
        <strain evidence="9">A2M4</strain>
    </source>
</reference>
<evidence type="ECO:0000259" key="8">
    <source>
        <dbReference type="Pfam" id="PF12704"/>
    </source>
</evidence>